<keyword evidence="1" id="KW-1185">Reference proteome</keyword>
<accession>A0A915HQL0</accession>
<organism evidence="1 2">
    <name type="scientific">Romanomermis culicivorax</name>
    <name type="common">Nematode worm</name>
    <dbReference type="NCBI Taxonomy" id="13658"/>
    <lineage>
        <taxon>Eukaryota</taxon>
        <taxon>Metazoa</taxon>
        <taxon>Ecdysozoa</taxon>
        <taxon>Nematoda</taxon>
        <taxon>Enoplea</taxon>
        <taxon>Dorylaimia</taxon>
        <taxon>Mermithida</taxon>
        <taxon>Mermithoidea</taxon>
        <taxon>Mermithidae</taxon>
        <taxon>Romanomermis</taxon>
    </lineage>
</organism>
<name>A0A915HQL0_ROMCU</name>
<dbReference type="WBParaSite" id="nRc.2.0.1.t04009-RA">
    <property type="protein sequence ID" value="nRc.2.0.1.t04009-RA"/>
    <property type="gene ID" value="nRc.2.0.1.g04009"/>
</dbReference>
<reference evidence="2" key="1">
    <citation type="submission" date="2022-11" db="UniProtKB">
        <authorList>
            <consortium name="WormBaseParasite"/>
        </authorList>
    </citation>
    <scope>IDENTIFICATION</scope>
</reference>
<evidence type="ECO:0000313" key="2">
    <source>
        <dbReference type="WBParaSite" id="nRc.2.0.1.t04009-RA"/>
    </source>
</evidence>
<proteinExistence type="predicted"/>
<protein>
    <submittedName>
        <fullName evidence="2">Uncharacterized protein</fullName>
    </submittedName>
</protein>
<evidence type="ECO:0000313" key="1">
    <source>
        <dbReference type="Proteomes" id="UP000887565"/>
    </source>
</evidence>
<dbReference type="Proteomes" id="UP000887565">
    <property type="component" value="Unplaced"/>
</dbReference>
<sequence length="201" mass="22483">MLPFDEFQLKQCGLIDPAGHHLNDIELKSIGRKGDPRHAQLANDIVDDSKLCDLSKSSKSITDNTKSLDSPYPRILKFDDTPILSTAEDDKAPILVEKSIEKAGRSTVVAGKSRYKLYVTGHAFRRQIVQNFLREKRIDGHAGTVATGWTIAIVRFGRPISVRGHVESEIFGISYAMRCAQDDQTFNKNRPDTTMQSYFVG</sequence>
<dbReference type="AlphaFoldDB" id="A0A915HQL0"/>